<sequence length="214" mass="23071">MSSPHLRDATAADLDALAAVAAEALSTLPLWTELIPDRGERRAVMAALYRGMFADALARGGRVRLAEDEHGVTAAALWSSPGNWRPSTLRSLQALPGMVRALGLRGTVRLMTVSGRGSAVAVKSHPSEPHWYLAVVATADRSRGRGLGTLLLEDGLAHVDAQGMPAYLECEPHLEGWYRRFGFGVRQVLEIPEGIVDGAVLDHQLGMWRIPSHA</sequence>
<dbReference type="Proteomes" id="UP000196230">
    <property type="component" value="Unassembled WGS sequence"/>
</dbReference>
<dbReference type="InterPro" id="IPR052523">
    <property type="entry name" value="Trichothecene_AcTrans"/>
</dbReference>
<dbReference type="PANTHER" id="PTHR42791">
    <property type="entry name" value="GNAT FAMILY ACETYLTRANSFERASE"/>
    <property type="match status" value="1"/>
</dbReference>
<dbReference type="InterPro" id="IPR016181">
    <property type="entry name" value="Acyl_CoA_acyltransferase"/>
</dbReference>
<dbReference type="InterPro" id="IPR000182">
    <property type="entry name" value="GNAT_dom"/>
</dbReference>
<proteinExistence type="predicted"/>
<dbReference type="Gene3D" id="3.40.630.30">
    <property type="match status" value="1"/>
</dbReference>
<keyword evidence="2" id="KW-0808">Transferase</keyword>
<evidence type="ECO:0000313" key="2">
    <source>
        <dbReference type="EMBL" id="SJN24549.1"/>
    </source>
</evidence>
<dbReference type="Pfam" id="PF00583">
    <property type="entry name" value="Acetyltransf_1"/>
    <property type="match status" value="1"/>
</dbReference>
<gene>
    <name evidence="2" type="ORF">FM125_05175</name>
</gene>
<dbReference type="PANTHER" id="PTHR42791:SF1">
    <property type="entry name" value="N-ACETYLTRANSFERASE DOMAIN-CONTAINING PROTEIN"/>
    <property type="match status" value="1"/>
</dbReference>
<accession>A0A1R4IXX5</accession>
<evidence type="ECO:0000259" key="1">
    <source>
        <dbReference type="PROSITE" id="PS51186"/>
    </source>
</evidence>
<protein>
    <submittedName>
        <fullName evidence="2">Puromycin N-acetyltransferase, putative</fullName>
    </submittedName>
</protein>
<reference evidence="2 3" key="1">
    <citation type="submission" date="2017-02" db="EMBL/GenBank/DDBJ databases">
        <authorList>
            <person name="Peterson S.W."/>
        </authorList>
    </citation>
    <scope>NUCLEOTIDE SEQUENCE [LARGE SCALE GENOMIC DNA]</scope>
    <source>
        <strain evidence="2 3">2B3F</strain>
    </source>
</reference>
<organism evidence="2 3">
    <name type="scientific">Micrococcus lylae</name>
    <dbReference type="NCBI Taxonomy" id="1273"/>
    <lineage>
        <taxon>Bacteria</taxon>
        <taxon>Bacillati</taxon>
        <taxon>Actinomycetota</taxon>
        <taxon>Actinomycetes</taxon>
        <taxon>Micrococcales</taxon>
        <taxon>Micrococcaceae</taxon>
        <taxon>Micrococcus</taxon>
    </lineage>
</organism>
<dbReference type="EMBL" id="FUKP01000033">
    <property type="protein sequence ID" value="SJN24549.1"/>
    <property type="molecule type" value="Genomic_DNA"/>
</dbReference>
<dbReference type="GO" id="GO:0016747">
    <property type="term" value="F:acyltransferase activity, transferring groups other than amino-acyl groups"/>
    <property type="evidence" value="ECO:0007669"/>
    <property type="project" value="InterPro"/>
</dbReference>
<dbReference type="CDD" id="cd04301">
    <property type="entry name" value="NAT_SF"/>
    <property type="match status" value="1"/>
</dbReference>
<evidence type="ECO:0000313" key="3">
    <source>
        <dbReference type="Proteomes" id="UP000196230"/>
    </source>
</evidence>
<dbReference type="SUPFAM" id="SSF55729">
    <property type="entry name" value="Acyl-CoA N-acyltransferases (Nat)"/>
    <property type="match status" value="1"/>
</dbReference>
<dbReference type="PROSITE" id="PS51186">
    <property type="entry name" value="GNAT"/>
    <property type="match status" value="1"/>
</dbReference>
<dbReference type="AlphaFoldDB" id="A0A1R4IXX5"/>
<dbReference type="RefSeq" id="WP_087133846.1">
    <property type="nucleotide sequence ID" value="NZ_FUKP01000033.1"/>
</dbReference>
<feature type="domain" description="N-acetyltransferase" evidence="1">
    <location>
        <begin position="4"/>
        <end position="206"/>
    </location>
</feature>
<name>A0A1R4IXX5_9MICC</name>